<name>A0A1M7RFN1_9BURK</name>
<proteinExistence type="predicted"/>
<dbReference type="Pfam" id="PF13946">
    <property type="entry name" value="DUF4214"/>
    <property type="match status" value="1"/>
</dbReference>
<dbReference type="Proteomes" id="UP000184339">
    <property type="component" value="Unassembled WGS sequence"/>
</dbReference>
<feature type="domain" description="DUF4214" evidence="2">
    <location>
        <begin position="106"/>
        <end position="158"/>
    </location>
</feature>
<dbReference type="EMBL" id="FRCX01000032">
    <property type="protein sequence ID" value="SHN44971.1"/>
    <property type="molecule type" value="Genomic_DNA"/>
</dbReference>
<sequence>MKPAFQFASLCSMAVLLAACGGSNSDSPSPKATVLGSRIAQGAQHAPAEYTQAVQSIYIGFFGRPADAKGLEFWSRIFSDRNLPTTLPELITAYAADGQASSALDGFAASQEFGDLYVRNNASLVNAIYLNGFNRNAELSGIQYWAGFLDRKEIAPAQAVLRILSGAQNDDALVVSKKIQAATIFTSLLDTPGKVSAYESLSNNQAARDLLASITATTDMTAFRDTIVSFIAAMQGEPPFPMVSRYAGFNYLQDLSTNTPLYGASYSYLASGVLQPLGGSLTYGLTAQTIKFYRNAAVLSYDAPVVAAAGIGNGVLPSVNMLCQNVSTPAGSIVKSTDVLVTRAAVQLLNAADLANQTFTVYRENCTTGGNNLKSMSFDGQGNGTFPLSSGVLTFNAVAVTQILNGQTQPDLSTGKLLGFTAYRYPRTDGSNAYVIIQHLANHKVDVTDGILAVWSQE</sequence>
<dbReference type="AlphaFoldDB" id="A0A1M7RFN1"/>
<dbReference type="InterPro" id="IPR025282">
    <property type="entry name" value="DUF4214"/>
</dbReference>
<feature type="chain" id="PRO_5012862066" description="DUF4214 domain-containing protein" evidence="1">
    <location>
        <begin position="19"/>
        <end position="458"/>
    </location>
</feature>
<gene>
    <name evidence="3" type="ORF">SAMN05192549_1325</name>
</gene>
<keyword evidence="1" id="KW-0732">Signal</keyword>
<evidence type="ECO:0000313" key="4">
    <source>
        <dbReference type="Proteomes" id="UP000184339"/>
    </source>
</evidence>
<evidence type="ECO:0000259" key="2">
    <source>
        <dbReference type="Pfam" id="PF13946"/>
    </source>
</evidence>
<dbReference type="RefSeq" id="WP_139260753.1">
    <property type="nucleotide sequence ID" value="NZ_FRCX01000032.1"/>
</dbReference>
<dbReference type="STRING" id="551987.SAMN05192549_1325"/>
<protein>
    <recommendedName>
        <fullName evidence="2">DUF4214 domain-containing protein</fullName>
    </recommendedName>
</protein>
<dbReference type="PROSITE" id="PS51257">
    <property type="entry name" value="PROKAR_LIPOPROTEIN"/>
    <property type="match status" value="1"/>
</dbReference>
<accession>A0A1M7RFN1</accession>
<evidence type="ECO:0000256" key="1">
    <source>
        <dbReference type="SAM" id="SignalP"/>
    </source>
</evidence>
<dbReference type="OrthoDB" id="8755363at2"/>
<keyword evidence="4" id="KW-1185">Reference proteome</keyword>
<evidence type="ECO:0000313" key="3">
    <source>
        <dbReference type="EMBL" id="SHN44971.1"/>
    </source>
</evidence>
<feature type="signal peptide" evidence="1">
    <location>
        <begin position="1"/>
        <end position="18"/>
    </location>
</feature>
<reference evidence="4" key="1">
    <citation type="submission" date="2016-11" db="EMBL/GenBank/DDBJ databases">
        <authorList>
            <person name="Varghese N."/>
            <person name="Submissions S."/>
        </authorList>
    </citation>
    <scope>NUCLEOTIDE SEQUENCE [LARGE SCALE GENOMIC DNA]</scope>
    <source>
        <strain evidence="4">Sac-22</strain>
    </source>
</reference>
<organism evidence="3 4">
    <name type="scientific">Duganella sacchari</name>
    <dbReference type="NCBI Taxonomy" id="551987"/>
    <lineage>
        <taxon>Bacteria</taxon>
        <taxon>Pseudomonadati</taxon>
        <taxon>Pseudomonadota</taxon>
        <taxon>Betaproteobacteria</taxon>
        <taxon>Burkholderiales</taxon>
        <taxon>Oxalobacteraceae</taxon>
        <taxon>Telluria group</taxon>
        <taxon>Duganella</taxon>
    </lineage>
</organism>